<keyword evidence="3" id="KW-1185">Reference proteome</keyword>
<dbReference type="AlphaFoldDB" id="B4GT96"/>
<feature type="compositionally biased region" description="Low complexity" evidence="1">
    <location>
        <begin position="7"/>
        <end position="25"/>
    </location>
</feature>
<dbReference type="EMBL" id="CH479189">
    <property type="protein sequence ID" value="EDW25605.1"/>
    <property type="molecule type" value="Genomic_DNA"/>
</dbReference>
<evidence type="ECO:0000256" key="1">
    <source>
        <dbReference type="SAM" id="MobiDB-lite"/>
    </source>
</evidence>
<dbReference type="OMA" id="RERHWAN"/>
<organism evidence="3">
    <name type="scientific">Drosophila persimilis</name>
    <name type="common">Fruit fly</name>
    <dbReference type="NCBI Taxonomy" id="7234"/>
    <lineage>
        <taxon>Eukaryota</taxon>
        <taxon>Metazoa</taxon>
        <taxon>Ecdysozoa</taxon>
        <taxon>Arthropoda</taxon>
        <taxon>Hexapoda</taxon>
        <taxon>Insecta</taxon>
        <taxon>Pterygota</taxon>
        <taxon>Neoptera</taxon>
        <taxon>Endopterygota</taxon>
        <taxon>Diptera</taxon>
        <taxon>Brachycera</taxon>
        <taxon>Muscomorpha</taxon>
        <taxon>Ephydroidea</taxon>
        <taxon>Drosophilidae</taxon>
        <taxon>Drosophila</taxon>
        <taxon>Sophophora</taxon>
    </lineage>
</organism>
<evidence type="ECO:0000313" key="3">
    <source>
        <dbReference type="Proteomes" id="UP000008744"/>
    </source>
</evidence>
<name>B4GT96_DROPE</name>
<dbReference type="STRING" id="7234.B4GT96"/>
<dbReference type="HOGENOM" id="CLU_2308908_0_0_1"/>
<proteinExistence type="predicted"/>
<feature type="region of interest" description="Disordered" evidence="1">
    <location>
        <begin position="1"/>
        <end position="34"/>
    </location>
</feature>
<sequence length="100" mass="11007">MDEEVVTESTPPTTIGAHDPNTPGTNPSPPTVPPTTTGLMDLMTYLPEYNNGGDPYVSPGPSHKPGSRHVKAHDGFDSLKTEKYWSHWNDRFTTDNDILQ</sequence>
<feature type="region of interest" description="Disordered" evidence="1">
    <location>
        <begin position="50"/>
        <end position="73"/>
    </location>
</feature>
<dbReference type="OrthoDB" id="7858751at2759"/>
<accession>B4GT96</accession>
<evidence type="ECO:0000313" key="2">
    <source>
        <dbReference type="EMBL" id="EDW25605.1"/>
    </source>
</evidence>
<reference evidence="2 3" key="1">
    <citation type="journal article" date="2007" name="Nature">
        <title>Evolution of genes and genomes on the Drosophila phylogeny.</title>
        <authorList>
            <consortium name="Drosophila 12 Genomes Consortium"/>
            <person name="Clark A.G."/>
            <person name="Eisen M.B."/>
            <person name="Smith D.R."/>
            <person name="Bergman C.M."/>
            <person name="Oliver B."/>
            <person name="Markow T.A."/>
            <person name="Kaufman T.C."/>
            <person name="Kellis M."/>
            <person name="Gelbart W."/>
            <person name="Iyer V.N."/>
            <person name="Pollard D.A."/>
            <person name="Sackton T.B."/>
            <person name="Larracuente A.M."/>
            <person name="Singh N.D."/>
            <person name="Abad J.P."/>
            <person name="Abt D.N."/>
            <person name="Adryan B."/>
            <person name="Aguade M."/>
            <person name="Akashi H."/>
            <person name="Anderson W.W."/>
            <person name="Aquadro C.F."/>
            <person name="Ardell D.H."/>
            <person name="Arguello R."/>
            <person name="Artieri C.G."/>
            <person name="Barbash D.A."/>
            <person name="Barker D."/>
            <person name="Barsanti P."/>
            <person name="Batterham P."/>
            <person name="Batzoglou S."/>
            <person name="Begun D."/>
            <person name="Bhutkar A."/>
            <person name="Blanco E."/>
            <person name="Bosak S.A."/>
            <person name="Bradley R.K."/>
            <person name="Brand A.D."/>
            <person name="Brent M.R."/>
            <person name="Brooks A.N."/>
            <person name="Brown R.H."/>
            <person name="Butlin R.K."/>
            <person name="Caggese C."/>
            <person name="Calvi B.R."/>
            <person name="Bernardo de Carvalho A."/>
            <person name="Caspi A."/>
            <person name="Castrezana S."/>
            <person name="Celniker S.E."/>
            <person name="Chang J.L."/>
            <person name="Chapple C."/>
            <person name="Chatterji S."/>
            <person name="Chinwalla A."/>
            <person name="Civetta A."/>
            <person name="Clifton S.W."/>
            <person name="Comeron J.M."/>
            <person name="Costello J.C."/>
            <person name="Coyne J.A."/>
            <person name="Daub J."/>
            <person name="David R.G."/>
            <person name="Delcher A.L."/>
            <person name="Delehaunty K."/>
            <person name="Do C.B."/>
            <person name="Ebling H."/>
            <person name="Edwards K."/>
            <person name="Eickbush T."/>
            <person name="Evans J.D."/>
            <person name="Filipski A."/>
            <person name="Findeiss S."/>
            <person name="Freyhult E."/>
            <person name="Fulton L."/>
            <person name="Fulton R."/>
            <person name="Garcia A.C."/>
            <person name="Gardiner A."/>
            <person name="Garfield D.A."/>
            <person name="Garvin B.E."/>
            <person name="Gibson G."/>
            <person name="Gilbert D."/>
            <person name="Gnerre S."/>
            <person name="Godfrey J."/>
            <person name="Good R."/>
            <person name="Gotea V."/>
            <person name="Gravely B."/>
            <person name="Greenberg A.J."/>
            <person name="Griffiths-Jones S."/>
            <person name="Gross S."/>
            <person name="Guigo R."/>
            <person name="Gustafson E.A."/>
            <person name="Haerty W."/>
            <person name="Hahn M.W."/>
            <person name="Halligan D.L."/>
            <person name="Halpern A.L."/>
            <person name="Halter G.M."/>
            <person name="Han M.V."/>
            <person name="Heger A."/>
            <person name="Hillier L."/>
            <person name="Hinrichs A.S."/>
            <person name="Holmes I."/>
            <person name="Hoskins R.A."/>
            <person name="Hubisz M.J."/>
            <person name="Hultmark D."/>
            <person name="Huntley M.A."/>
            <person name="Jaffe D.B."/>
            <person name="Jagadeeshan S."/>
            <person name="Jeck W.R."/>
            <person name="Johnson J."/>
            <person name="Jones C.D."/>
            <person name="Jordan W.C."/>
            <person name="Karpen G.H."/>
            <person name="Kataoka E."/>
            <person name="Keightley P.D."/>
            <person name="Kheradpour P."/>
            <person name="Kirkness E.F."/>
            <person name="Koerich L.B."/>
            <person name="Kristiansen K."/>
            <person name="Kudrna D."/>
            <person name="Kulathinal R.J."/>
            <person name="Kumar S."/>
            <person name="Kwok R."/>
            <person name="Lander E."/>
            <person name="Langley C.H."/>
            <person name="Lapoint R."/>
            <person name="Lazzaro B.P."/>
            <person name="Lee S.J."/>
            <person name="Levesque L."/>
            <person name="Li R."/>
            <person name="Lin C.F."/>
            <person name="Lin M.F."/>
            <person name="Lindblad-Toh K."/>
            <person name="Llopart A."/>
            <person name="Long M."/>
            <person name="Low L."/>
            <person name="Lozovsky E."/>
            <person name="Lu J."/>
            <person name="Luo M."/>
            <person name="Machado C.A."/>
            <person name="Makalowski W."/>
            <person name="Marzo M."/>
            <person name="Matsuda M."/>
            <person name="Matzkin L."/>
            <person name="McAllister B."/>
            <person name="McBride C.S."/>
            <person name="McKernan B."/>
            <person name="McKernan K."/>
            <person name="Mendez-Lago M."/>
            <person name="Minx P."/>
            <person name="Mollenhauer M.U."/>
            <person name="Montooth K."/>
            <person name="Mount S.M."/>
            <person name="Mu X."/>
            <person name="Myers E."/>
            <person name="Negre B."/>
            <person name="Newfeld S."/>
            <person name="Nielsen R."/>
            <person name="Noor M.A."/>
            <person name="O'Grady P."/>
            <person name="Pachter L."/>
            <person name="Papaceit M."/>
            <person name="Parisi M.J."/>
            <person name="Parisi M."/>
            <person name="Parts L."/>
            <person name="Pedersen J.S."/>
            <person name="Pesole G."/>
            <person name="Phillippy A.M."/>
            <person name="Ponting C.P."/>
            <person name="Pop M."/>
            <person name="Porcelli D."/>
            <person name="Powell J.R."/>
            <person name="Prohaska S."/>
            <person name="Pruitt K."/>
            <person name="Puig M."/>
            <person name="Quesneville H."/>
            <person name="Ram K.R."/>
            <person name="Rand D."/>
            <person name="Rasmussen M.D."/>
            <person name="Reed L.K."/>
            <person name="Reenan R."/>
            <person name="Reily A."/>
            <person name="Remington K.A."/>
            <person name="Rieger T.T."/>
            <person name="Ritchie M.G."/>
            <person name="Robin C."/>
            <person name="Rogers Y.H."/>
            <person name="Rohde C."/>
            <person name="Rozas J."/>
            <person name="Rubenfield M.J."/>
            <person name="Ruiz A."/>
            <person name="Russo S."/>
            <person name="Salzberg S.L."/>
            <person name="Sanchez-Gracia A."/>
            <person name="Saranga D.J."/>
            <person name="Sato H."/>
            <person name="Schaeffer S.W."/>
            <person name="Schatz M.C."/>
            <person name="Schlenke T."/>
            <person name="Schwartz R."/>
            <person name="Segarra C."/>
            <person name="Singh R.S."/>
            <person name="Sirot L."/>
            <person name="Sirota M."/>
            <person name="Sisneros N.B."/>
            <person name="Smith C.D."/>
            <person name="Smith T.F."/>
            <person name="Spieth J."/>
            <person name="Stage D.E."/>
            <person name="Stark A."/>
            <person name="Stephan W."/>
            <person name="Strausberg R.L."/>
            <person name="Strempel S."/>
            <person name="Sturgill D."/>
            <person name="Sutton G."/>
            <person name="Sutton G.G."/>
            <person name="Tao W."/>
            <person name="Teichmann S."/>
            <person name="Tobari Y.N."/>
            <person name="Tomimura Y."/>
            <person name="Tsolas J.M."/>
            <person name="Valente V.L."/>
            <person name="Venter E."/>
            <person name="Venter J.C."/>
            <person name="Vicario S."/>
            <person name="Vieira F.G."/>
            <person name="Vilella A.J."/>
            <person name="Villasante A."/>
            <person name="Walenz B."/>
            <person name="Wang J."/>
            <person name="Wasserman M."/>
            <person name="Watts T."/>
            <person name="Wilson D."/>
            <person name="Wilson R.K."/>
            <person name="Wing R.A."/>
            <person name="Wolfner M.F."/>
            <person name="Wong A."/>
            <person name="Wong G.K."/>
            <person name="Wu C.I."/>
            <person name="Wu G."/>
            <person name="Yamamoto D."/>
            <person name="Yang H.P."/>
            <person name="Yang S.P."/>
            <person name="Yorke J.A."/>
            <person name="Yoshida K."/>
            <person name="Zdobnov E."/>
            <person name="Zhang P."/>
            <person name="Zhang Y."/>
            <person name="Zimin A.V."/>
            <person name="Baldwin J."/>
            <person name="Abdouelleil A."/>
            <person name="Abdulkadir J."/>
            <person name="Abebe A."/>
            <person name="Abera B."/>
            <person name="Abreu J."/>
            <person name="Acer S.C."/>
            <person name="Aftuck L."/>
            <person name="Alexander A."/>
            <person name="An P."/>
            <person name="Anderson E."/>
            <person name="Anderson S."/>
            <person name="Arachi H."/>
            <person name="Azer M."/>
            <person name="Bachantsang P."/>
            <person name="Barry A."/>
            <person name="Bayul T."/>
            <person name="Berlin A."/>
            <person name="Bessette D."/>
            <person name="Bloom T."/>
            <person name="Blye J."/>
            <person name="Boguslavskiy L."/>
            <person name="Bonnet C."/>
            <person name="Boukhgalter B."/>
            <person name="Bourzgui I."/>
            <person name="Brown A."/>
            <person name="Cahill P."/>
            <person name="Channer S."/>
            <person name="Cheshatsang Y."/>
            <person name="Chuda L."/>
            <person name="Citroen M."/>
            <person name="Collymore A."/>
            <person name="Cooke P."/>
            <person name="Costello M."/>
            <person name="D'Aco K."/>
            <person name="Daza R."/>
            <person name="De Haan G."/>
            <person name="DeGray S."/>
            <person name="DeMaso C."/>
            <person name="Dhargay N."/>
            <person name="Dooley K."/>
            <person name="Dooley E."/>
            <person name="Doricent M."/>
            <person name="Dorje P."/>
            <person name="Dorjee K."/>
            <person name="Dupes A."/>
            <person name="Elong R."/>
            <person name="Falk J."/>
            <person name="Farina A."/>
            <person name="Faro S."/>
            <person name="Ferguson D."/>
            <person name="Fisher S."/>
            <person name="Foley C.D."/>
            <person name="Franke A."/>
            <person name="Friedrich D."/>
            <person name="Gadbois L."/>
            <person name="Gearin G."/>
            <person name="Gearin C.R."/>
            <person name="Giannoukos G."/>
            <person name="Goode T."/>
            <person name="Graham J."/>
            <person name="Grandbois E."/>
            <person name="Grewal S."/>
            <person name="Gyaltsen K."/>
            <person name="Hafez N."/>
            <person name="Hagos B."/>
            <person name="Hall J."/>
            <person name="Henson C."/>
            <person name="Hollinger A."/>
            <person name="Honan T."/>
            <person name="Huard M.D."/>
            <person name="Hughes L."/>
            <person name="Hurhula B."/>
            <person name="Husby M.E."/>
            <person name="Kamat A."/>
            <person name="Kanga B."/>
            <person name="Kashin S."/>
            <person name="Khazanovich D."/>
            <person name="Kisner P."/>
            <person name="Lance K."/>
            <person name="Lara M."/>
            <person name="Lee W."/>
            <person name="Lennon N."/>
            <person name="Letendre F."/>
            <person name="LeVine R."/>
            <person name="Lipovsky A."/>
            <person name="Liu X."/>
            <person name="Liu J."/>
            <person name="Liu S."/>
            <person name="Lokyitsang T."/>
            <person name="Lokyitsang Y."/>
            <person name="Lubonja R."/>
            <person name="Lui A."/>
            <person name="MacDonald P."/>
            <person name="Magnisalis V."/>
            <person name="Maru K."/>
            <person name="Matthews C."/>
            <person name="McCusker W."/>
            <person name="McDonough S."/>
            <person name="Mehta T."/>
            <person name="Meldrim J."/>
            <person name="Meneus L."/>
            <person name="Mihai O."/>
            <person name="Mihalev A."/>
            <person name="Mihova T."/>
            <person name="Mittelman R."/>
            <person name="Mlenga V."/>
            <person name="Montmayeur A."/>
            <person name="Mulrain L."/>
            <person name="Navidi A."/>
            <person name="Naylor J."/>
            <person name="Negash T."/>
            <person name="Nguyen T."/>
            <person name="Nguyen N."/>
            <person name="Nicol R."/>
            <person name="Norbu C."/>
            <person name="Norbu N."/>
            <person name="Novod N."/>
            <person name="O'Neill B."/>
            <person name="Osman S."/>
            <person name="Markiewicz E."/>
            <person name="Oyono O.L."/>
            <person name="Patti C."/>
            <person name="Phunkhang P."/>
            <person name="Pierre F."/>
            <person name="Priest M."/>
            <person name="Raghuraman S."/>
            <person name="Rege F."/>
            <person name="Reyes R."/>
            <person name="Rise C."/>
            <person name="Rogov P."/>
            <person name="Ross K."/>
            <person name="Ryan E."/>
            <person name="Settipalli S."/>
            <person name="Shea T."/>
            <person name="Sherpa N."/>
            <person name="Shi L."/>
            <person name="Shih D."/>
            <person name="Sparrow T."/>
            <person name="Spaulding J."/>
            <person name="Stalker J."/>
            <person name="Stange-Thomann N."/>
            <person name="Stavropoulos S."/>
            <person name="Stone C."/>
            <person name="Strader C."/>
            <person name="Tesfaye S."/>
            <person name="Thomson T."/>
            <person name="Thoulutsang Y."/>
            <person name="Thoulutsang D."/>
            <person name="Topham K."/>
            <person name="Topping I."/>
            <person name="Tsamla T."/>
            <person name="Vassiliev H."/>
            <person name="Vo A."/>
            <person name="Wangchuk T."/>
            <person name="Wangdi T."/>
            <person name="Weiand M."/>
            <person name="Wilkinson J."/>
            <person name="Wilson A."/>
            <person name="Yadav S."/>
            <person name="Young G."/>
            <person name="Yu Q."/>
            <person name="Zembek L."/>
            <person name="Zhong D."/>
            <person name="Zimmer A."/>
            <person name="Zwirko Z."/>
            <person name="Jaffe D.B."/>
            <person name="Alvarez P."/>
            <person name="Brockman W."/>
            <person name="Butler J."/>
            <person name="Chin C."/>
            <person name="Gnerre S."/>
            <person name="Grabherr M."/>
            <person name="Kleber M."/>
            <person name="Mauceli E."/>
            <person name="MacCallum I."/>
        </authorList>
    </citation>
    <scope>NUCLEOTIDE SEQUENCE [LARGE SCALE GENOMIC DNA]</scope>
    <source>
        <strain evidence="3">MSH-3 / Tucson 14011-0111.49</strain>
    </source>
</reference>
<gene>
    <name evidence="2" type="primary">Dper\GL26687</name>
    <name evidence="2" type="ORF">Dper_GL26687</name>
</gene>
<dbReference type="PhylomeDB" id="B4GT96"/>
<protein>
    <submittedName>
        <fullName evidence="2">GL26687</fullName>
    </submittedName>
</protein>
<dbReference type="Proteomes" id="UP000008744">
    <property type="component" value="Unassembled WGS sequence"/>
</dbReference>